<reference evidence="2" key="1">
    <citation type="journal article" date="2023" name="G3 (Bethesda)">
        <title>Genome assembly and association tests identify interacting loci associated with vigor, precocity, and sex in interspecific pistachio rootstocks.</title>
        <authorList>
            <person name="Palmer W."/>
            <person name="Jacygrad E."/>
            <person name="Sagayaradj S."/>
            <person name="Cavanaugh K."/>
            <person name="Han R."/>
            <person name="Bertier L."/>
            <person name="Beede B."/>
            <person name="Kafkas S."/>
            <person name="Golino D."/>
            <person name="Preece J."/>
            <person name="Michelmore R."/>
        </authorList>
    </citation>
    <scope>NUCLEOTIDE SEQUENCE [LARGE SCALE GENOMIC DNA]</scope>
</reference>
<evidence type="ECO:0000313" key="2">
    <source>
        <dbReference type="Proteomes" id="UP001164250"/>
    </source>
</evidence>
<organism evidence="1 2">
    <name type="scientific">Pistacia atlantica</name>
    <dbReference type="NCBI Taxonomy" id="434234"/>
    <lineage>
        <taxon>Eukaryota</taxon>
        <taxon>Viridiplantae</taxon>
        <taxon>Streptophyta</taxon>
        <taxon>Embryophyta</taxon>
        <taxon>Tracheophyta</taxon>
        <taxon>Spermatophyta</taxon>
        <taxon>Magnoliopsida</taxon>
        <taxon>eudicotyledons</taxon>
        <taxon>Gunneridae</taxon>
        <taxon>Pentapetalae</taxon>
        <taxon>rosids</taxon>
        <taxon>malvids</taxon>
        <taxon>Sapindales</taxon>
        <taxon>Anacardiaceae</taxon>
        <taxon>Pistacia</taxon>
    </lineage>
</organism>
<comment type="caution">
    <text evidence="1">The sequence shown here is derived from an EMBL/GenBank/DDBJ whole genome shotgun (WGS) entry which is preliminary data.</text>
</comment>
<dbReference type="EMBL" id="CM047899">
    <property type="protein sequence ID" value="KAJ0103054.1"/>
    <property type="molecule type" value="Genomic_DNA"/>
</dbReference>
<protein>
    <submittedName>
        <fullName evidence="1">Uncharacterized protein</fullName>
    </submittedName>
</protein>
<dbReference type="Proteomes" id="UP001164250">
    <property type="component" value="Chromosome 3"/>
</dbReference>
<gene>
    <name evidence="1" type="ORF">Patl1_05561</name>
</gene>
<proteinExistence type="predicted"/>
<accession>A0ACC1BVF2</accession>
<name>A0ACC1BVF2_9ROSI</name>
<sequence>MKILKGYVKNRARPEGCIAKCYLVDETITFCNGYFKHDFGGNDQNARNQDFFSNLILEGHPILGGKSMSLSDEVLERAHRYVLFNTTVTEPFLQMNLEELKQSNKNLERYHNLLQKAHANNFATWLKEKAPPRGYYELEMYNEDEDLTSRPEYVTTRNMNIYDDSEEVSYVRDDCEGLLTIALNGDPLQQK</sequence>
<keyword evidence="2" id="KW-1185">Reference proteome</keyword>
<evidence type="ECO:0000313" key="1">
    <source>
        <dbReference type="EMBL" id="KAJ0103054.1"/>
    </source>
</evidence>